<sequence length="79" mass="8835">MEKTSLKLVFFVLKFVVCLCEGSYLVDAREMVKEKVNCLGGSCMPPVATIIKHKAICTVDNDCKVYCPPNCRQRGALDY</sequence>
<evidence type="ECO:0000313" key="3">
    <source>
        <dbReference type="Proteomes" id="UP001642260"/>
    </source>
</evidence>
<dbReference type="Proteomes" id="UP001642260">
    <property type="component" value="Unassembled WGS sequence"/>
</dbReference>
<keyword evidence="1" id="KW-0732">Signal</keyword>
<proteinExistence type="predicted"/>
<dbReference type="EMBL" id="CAKOAT010375153">
    <property type="protein sequence ID" value="CAH8363925.1"/>
    <property type="molecule type" value="Genomic_DNA"/>
</dbReference>
<keyword evidence="3" id="KW-1185">Reference proteome</keyword>
<organism evidence="2 3">
    <name type="scientific">Eruca vesicaria subsp. sativa</name>
    <name type="common">Garden rocket</name>
    <name type="synonym">Eruca sativa</name>
    <dbReference type="NCBI Taxonomy" id="29727"/>
    <lineage>
        <taxon>Eukaryota</taxon>
        <taxon>Viridiplantae</taxon>
        <taxon>Streptophyta</taxon>
        <taxon>Embryophyta</taxon>
        <taxon>Tracheophyta</taxon>
        <taxon>Spermatophyta</taxon>
        <taxon>Magnoliopsida</taxon>
        <taxon>eudicotyledons</taxon>
        <taxon>Gunneridae</taxon>
        <taxon>Pentapetalae</taxon>
        <taxon>rosids</taxon>
        <taxon>malvids</taxon>
        <taxon>Brassicales</taxon>
        <taxon>Brassicaceae</taxon>
        <taxon>Brassiceae</taxon>
        <taxon>Eruca</taxon>
    </lineage>
</organism>
<accession>A0ABC8L134</accession>
<reference evidence="2 3" key="1">
    <citation type="submission" date="2022-03" db="EMBL/GenBank/DDBJ databases">
        <authorList>
            <person name="Macdonald S."/>
            <person name="Ahmed S."/>
            <person name="Newling K."/>
        </authorList>
    </citation>
    <scope>NUCLEOTIDE SEQUENCE [LARGE SCALE GENOMIC DNA]</scope>
</reference>
<protein>
    <submittedName>
        <fullName evidence="2">Uncharacterized protein</fullName>
    </submittedName>
</protein>
<gene>
    <name evidence="2" type="ORF">ERUC_LOCUS29681</name>
</gene>
<feature type="chain" id="PRO_5044872748" evidence="1">
    <location>
        <begin position="23"/>
        <end position="79"/>
    </location>
</feature>
<evidence type="ECO:0000256" key="1">
    <source>
        <dbReference type="SAM" id="SignalP"/>
    </source>
</evidence>
<name>A0ABC8L134_ERUVS</name>
<feature type="signal peptide" evidence="1">
    <location>
        <begin position="1"/>
        <end position="22"/>
    </location>
</feature>
<dbReference type="AlphaFoldDB" id="A0ABC8L134"/>
<evidence type="ECO:0000313" key="2">
    <source>
        <dbReference type="EMBL" id="CAH8363925.1"/>
    </source>
</evidence>
<comment type="caution">
    <text evidence="2">The sequence shown here is derived from an EMBL/GenBank/DDBJ whole genome shotgun (WGS) entry which is preliminary data.</text>
</comment>